<dbReference type="GO" id="GO:0006891">
    <property type="term" value="P:intra-Golgi vesicle-mediated transport"/>
    <property type="evidence" value="ECO:0007669"/>
    <property type="project" value="TreeGrafter"/>
</dbReference>
<keyword evidence="5" id="KW-0653">Protein transport</keyword>
<sequence length="552" mass="61931">MGSMESPTANEILFPDIASFLQSVLKTDAEHENDDDVAFDHENLLDDEAFAYLEDLLHSDLNRLQAEEARLDNSSKDVHSSKAALVLENYTVLLEASSQLEAISRDLPEMKLQLQGVSTHYAATEEQARAFWQRAEEFGAHRSSVQQQATQLGFIQDLLEIPALIDNLTKSGLFDEVVDLVYFVQKLSAKSPEGKVVQIIAEETRKRTWVVMNLMSHQLRTLPVQLLQALKIVSLERRLGQVMEIRVEEHVRTDFLQSRSIFISGLVRAVPQKDTYQFLTRVLEICRLHYFDTLNYFLSVFPHNPDLPVDLRTLPYVWLREELSELCALMEKSLPNVDDNRLEPLFNHCLNFSEALSRFGSNISTTFLQLFVQQIAGNVTASFKTAMTNFKTGIVDIQIARKSRPPVRPSPISPTQPEDKFRAPDELSNFPVLCHLHDAIIAALNRPRCCAISSLTVPVVAAINQLLLEASILVREMSGERKIPVEFEHTFDVVFVPAVERVRDALCPAQEAARVLGVSLQQVSLILNSSTNRVAASSSDISTVTNGHAVAT</sequence>
<evidence type="ECO:0000313" key="10">
    <source>
        <dbReference type="Proteomes" id="UP000192578"/>
    </source>
</evidence>
<evidence type="ECO:0000256" key="1">
    <source>
        <dbReference type="ARBA" id="ARBA00004395"/>
    </source>
</evidence>
<dbReference type="GO" id="GO:0000139">
    <property type="term" value="C:Golgi membrane"/>
    <property type="evidence" value="ECO:0007669"/>
    <property type="project" value="UniProtKB-SubCell"/>
</dbReference>
<evidence type="ECO:0000256" key="8">
    <source>
        <dbReference type="ARBA" id="ARBA00031347"/>
    </source>
</evidence>
<protein>
    <recommendedName>
        <fullName evidence="3">Conserved oligomeric Golgi complex subunit 8</fullName>
    </recommendedName>
    <alternativeName>
        <fullName evidence="8">Component of oligomeric Golgi complex 8</fullName>
    </alternativeName>
</protein>
<dbReference type="GO" id="GO:0015031">
    <property type="term" value="P:protein transport"/>
    <property type="evidence" value="ECO:0007669"/>
    <property type="project" value="UniProtKB-KW"/>
</dbReference>
<name>A0A9X6ND73_HYPEX</name>
<gene>
    <name evidence="9" type="ORF">BV898_15077</name>
</gene>
<dbReference type="AlphaFoldDB" id="A0A9X6ND73"/>
<evidence type="ECO:0000256" key="6">
    <source>
        <dbReference type="ARBA" id="ARBA00023034"/>
    </source>
</evidence>
<evidence type="ECO:0000256" key="4">
    <source>
        <dbReference type="ARBA" id="ARBA00022448"/>
    </source>
</evidence>
<dbReference type="PANTHER" id="PTHR21311">
    <property type="entry name" value="CONSERVED OLIGOMERIC GOLGI COMPLEX COMPONENT 8"/>
    <property type="match status" value="1"/>
</dbReference>
<dbReference type="Pfam" id="PF04124">
    <property type="entry name" value="Dor1"/>
    <property type="match status" value="1"/>
</dbReference>
<evidence type="ECO:0000256" key="3">
    <source>
        <dbReference type="ARBA" id="ARBA00020983"/>
    </source>
</evidence>
<keyword evidence="6" id="KW-0333">Golgi apparatus</keyword>
<keyword evidence="4" id="KW-0813">Transport</keyword>
<keyword evidence="10" id="KW-1185">Reference proteome</keyword>
<proteinExistence type="inferred from homology"/>
<comment type="similarity">
    <text evidence="2">Belongs to the COG8 family.</text>
</comment>
<dbReference type="OrthoDB" id="1661054at2759"/>
<comment type="subcellular location">
    <subcellularLocation>
        <location evidence="1">Golgi apparatus membrane</location>
        <topology evidence="1">Peripheral membrane protein</topology>
    </subcellularLocation>
</comment>
<evidence type="ECO:0000256" key="2">
    <source>
        <dbReference type="ARBA" id="ARBA00006419"/>
    </source>
</evidence>
<accession>A0A9X6ND73</accession>
<dbReference type="PANTHER" id="PTHR21311:SF0">
    <property type="entry name" value="CONSERVED OLIGOMERIC GOLGI COMPLEX SUBUNIT 8"/>
    <property type="match status" value="1"/>
</dbReference>
<evidence type="ECO:0000256" key="7">
    <source>
        <dbReference type="ARBA" id="ARBA00023136"/>
    </source>
</evidence>
<dbReference type="InterPro" id="IPR007255">
    <property type="entry name" value="COG8"/>
</dbReference>
<evidence type="ECO:0000256" key="5">
    <source>
        <dbReference type="ARBA" id="ARBA00022927"/>
    </source>
</evidence>
<dbReference type="Proteomes" id="UP000192578">
    <property type="component" value="Unassembled WGS sequence"/>
</dbReference>
<keyword evidence="7" id="KW-0472">Membrane</keyword>
<dbReference type="InterPro" id="IPR016159">
    <property type="entry name" value="Cullin_repeat-like_dom_sf"/>
</dbReference>
<organism evidence="9 10">
    <name type="scientific">Hypsibius exemplaris</name>
    <name type="common">Freshwater tardigrade</name>
    <dbReference type="NCBI Taxonomy" id="2072580"/>
    <lineage>
        <taxon>Eukaryota</taxon>
        <taxon>Metazoa</taxon>
        <taxon>Ecdysozoa</taxon>
        <taxon>Tardigrada</taxon>
        <taxon>Eutardigrada</taxon>
        <taxon>Parachela</taxon>
        <taxon>Hypsibioidea</taxon>
        <taxon>Hypsibiidae</taxon>
        <taxon>Hypsibius</taxon>
    </lineage>
</organism>
<evidence type="ECO:0000313" key="9">
    <source>
        <dbReference type="EMBL" id="OWA50566.1"/>
    </source>
</evidence>
<reference evidence="10" key="1">
    <citation type="submission" date="2017-01" db="EMBL/GenBank/DDBJ databases">
        <title>Comparative genomics of anhydrobiosis in the tardigrade Hypsibius dujardini.</title>
        <authorList>
            <person name="Yoshida Y."/>
            <person name="Koutsovoulos G."/>
            <person name="Laetsch D."/>
            <person name="Stevens L."/>
            <person name="Kumar S."/>
            <person name="Horikawa D."/>
            <person name="Ishino K."/>
            <person name="Komine S."/>
            <person name="Tomita M."/>
            <person name="Blaxter M."/>
            <person name="Arakawa K."/>
        </authorList>
    </citation>
    <scope>NUCLEOTIDE SEQUENCE [LARGE SCALE GENOMIC DNA]</scope>
    <source>
        <strain evidence="10">Z151</strain>
    </source>
</reference>
<dbReference type="SUPFAM" id="SSF74788">
    <property type="entry name" value="Cullin repeat-like"/>
    <property type="match status" value="1"/>
</dbReference>
<dbReference type="EMBL" id="MTYJ01000196">
    <property type="protein sequence ID" value="OWA50566.1"/>
    <property type="molecule type" value="Genomic_DNA"/>
</dbReference>
<comment type="caution">
    <text evidence="9">The sequence shown here is derived from an EMBL/GenBank/DDBJ whole genome shotgun (WGS) entry which is preliminary data.</text>
</comment>
<dbReference type="GO" id="GO:0017119">
    <property type="term" value="C:Golgi transport complex"/>
    <property type="evidence" value="ECO:0007669"/>
    <property type="project" value="InterPro"/>
</dbReference>